<evidence type="ECO:0000256" key="2">
    <source>
        <dbReference type="ARBA" id="ARBA00023015"/>
    </source>
</evidence>
<dbReference type="InterPro" id="IPR005119">
    <property type="entry name" value="LysR_subst-bd"/>
</dbReference>
<dbReference type="AlphaFoldDB" id="A0A4R3V111"/>
<dbReference type="PANTHER" id="PTHR30126">
    <property type="entry name" value="HTH-TYPE TRANSCRIPTIONAL REGULATOR"/>
    <property type="match status" value="1"/>
</dbReference>
<dbReference type="RefSeq" id="WP_132477319.1">
    <property type="nucleotide sequence ID" value="NZ_JBHRVM010000001.1"/>
</dbReference>
<dbReference type="GO" id="GO:0000976">
    <property type="term" value="F:transcription cis-regulatory region binding"/>
    <property type="evidence" value="ECO:0007669"/>
    <property type="project" value="TreeGrafter"/>
</dbReference>
<protein>
    <submittedName>
        <fullName evidence="6">LysR family transcriptional regulator</fullName>
    </submittedName>
</protein>
<dbReference type="Pfam" id="PF00126">
    <property type="entry name" value="HTH_1"/>
    <property type="match status" value="1"/>
</dbReference>
<sequence>MFKPSLVHLETAVWISRLGSYAAAAAQLNTTQPTVSSRIKELEERLGIQVFEKTGRRMVLTVKGRTLVDRCAPLLDRMEGVLRSVTDTRDMHGTLRLGCGEIFAMTKLAGIMKRAREAFPNVNWEIDVDLTINLKSKLQRAALDMAIMVSTDDDVSQAASLSRLNLAWMADMAFAKENDLGHGREDLARVPVWTLSRPSLQYGLTAACLPDPRQSHKLNTCNHVKSLIEVVASGAGIAMLPDTLIEGDSKYGSLMRIFPDLDPVPIEFYMAKRSDTHDSLVFEAFDFISLNTCD</sequence>
<evidence type="ECO:0000313" key="6">
    <source>
        <dbReference type="EMBL" id="TCU97220.1"/>
    </source>
</evidence>
<dbReference type="InterPro" id="IPR036390">
    <property type="entry name" value="WH_DNA-bd_sf"/>
</dbReference>
<dbReference type="GO" id="GO:0003700">
    <property type="term" value="F:DNA-binding transcription factor activity"/>
    <property type="evidence" value="ECO:0007669"/>
    <property type="project" value="InterPro"/>
</dbReference>
<evidence type="ECO:0000313" key="7">
    <source>
        <dbReference type="Proteomes" id="UP000294692"/>
    </source>
</evidence>
<dbReference type="CDD" id="cd05466">
    <property type="entry name" value="PBP2_LTTR_substrate"/>
    <property type="match status" value="1"/>
</dbReference>
<evidence type="ECO:0000256" key="3">
    <source>
        <dbReference type="ARBA" id="ARBA00023125"/>
    </source>
</evidence>
<dbReference type="SUPFAM" id="SSF53850">
    <property type="entry name" value="Periplasmic binding protein-like II"/>
    <property type="match status" value="1"/>
</dbReference>
<evidence type="ECO:0000256" key="4">
    <source>
        <dbReference type="ARBA" id="ARBA00023163"/>
    </source>
</evidence>
<dbReference type="Gene3D" id="3.40.190.10">
    <property type="entry name" value="Periplasmic binding protein-like II"/>
    <property type="match status" value="2"/>
</dbReference>
<dbReference type="InterPro" id="IPR036388">
    <property type="entry name" value="WH-like_DNA-bd_sf"/>
</dbReference>
<keyword evidence="4" id="KW-0804">Transcription</keyword>
<feature type="domain" description="HTH lysR-type" evidence="5">
    <location>
        <begin position="4"/>
        <end position="61"/>
    </location>
</feature>
<keyword evidence="2" id="KW-0805">Transcription regulation</keyword>
<evidence type="ECO:0000256" key="1">
    <source>
        <dbReference type="ARBA" id="ARBA00009437"/>
    </source>
</evidence>
<evidence type="ECO:0000259" key="5">
    <source>
        <dbReference type="PROSITE" id="PS50931"/>
    </source>
</evidence>
<keyword evidence="3" id="KW-0238">DNA-binding</keyword>
<name>A0A4R3V111_9BURK</name>
<dbReference type="EMBL" id="SMBX01000006">
    <property type="protein sequence ID" value="TCU97220.1"/>
    <property type="molecule type" value="Genomic_DNA"/>
</dbReference>
<dbReference type="SUPFAM" id="SSF46785">
    <property type="entry name" value="Winged helix' DNA-binding domain"/>
    <property type="match status" value="1"/>
</dbReference>
<dbReference type="PANTHER" id="PTHR30126:SF77">
    <property type="entry name" value="TRANSCRIPTIONAL REGULATORY PROTEIN"/>
    <property type="match status" value="1"/>
</dbReference>
<proteinExistence type="inferred from homology"/>
<comment type="caution">
    <text evidence="6">The sequence shown here is derived from an EMBL/GenBank/DDBJ whole genome shotgun (WGS) entry which is preliminary data.</text>
</comment>
<organism evidence="6 7">
    <name type="scientific">Paracandidimonas soli</name>
    <dbReference type="NCBI Taxonomy" id="1917182"/>
    <lineage>
        <taxon>Bacteria</taxon>
        <taxon>Pseudomonadati</taxon>
        <taxon>Pseudomonadota</taxon>
        <taxon>Betaproteobacteria</taxon>
        <taxon>Burkholderiales</taxon>
        <taxon>Alcaligenaceae</taxon>
        <taxon>Paracandidimonas</taxon>
    </lineage>
</organism>
<dbReference type="PROSITE" id="PS50931">
    <property type="entry name" value="HTH_LYSR"/>
    <property type="match status" value="1"/>
</dbReference>
<accession>A0A4R3V111</accession>
<dbReference type="Pfam" id="PF03466">
    <property type="entry name" value="LysR_substrate"/>
    <property type="match status" value="1"/>
</dbReference>
<dbReference type="OrthoDB" id="8651113at2"/>
<dbReference type="Proteomes" id="UP000294692">
    <property type="component" value="Unassembled WGS sequence"/>
</dbReference>
<keyword evidence="7" id="KW-1185">Reference proteome</keyword>
<reference evidence="6 7" key="1">
    <citation type="submission" date="2019-03" db="EMBL/GenBank/DDBJ databases">
        <title>Genomic Encyclopedia of Type Strains, Phase IV (KMG-IV): sequencing the most valuable type-strain genomes for metagenomic binning, comparative biology and taxonomic classification.</title>
        <authorList>
            <person name="Goeker M."/>
        </authorList>
    </citation>
    <scope>NUCLEOTIDE SEQUENCE [LARGE SCALE GENOMIC DNA]</scope>
    <source>
        <strain evidence="6 7">DSM 100048</strain>
    </source>
</reference>
<dbReference type="InterPro" id="IPR000847">
    <property type="entry name" value="LysR_HTH_N"/>
</dbReference>
<comment type="similarity">
    <text evidence="1">Belongs to the LysR transcriptional regulatory family.</text>
</comment>
<gene>
    <name evidence="6" type="ORF">EV686_106100</name>
</gene>
<dbReference type="PRINTS" id="PR00039">
    <property type="entry name" value="HTHLYSR"/>
</dbReference>
<dbReference type="Gene3D" id="1.10.10.10">
    <property type="entry name" value="Winged helix-like DNA-binding domain superfamily/Winged helix DNA-binding domain"/>
    <property type="match status" value="1"/>
</dbReference>